<gene>
    <name evidence="4" type="ORF">JZ751_019226</name>
</gene>
<evidence type="ECO:0000313" key="5">
    <source>
        <dbReference type="Proteomes" id="UP000824540"/>
    </source>
</evidence>
<proteinExistence type="inferred from homology"/>
<dbReference type="GO" id="GO:0006869">
    <property type="term" value="P:lipid transport"/>
    <property type="evidence" value="ECO:0007669"/>
    <property type="project" value="InterPro"/>
</dbReference>
<dbReference type="InterPro" id="IPR000719">
    <property type="entry name" value="Prot_kinase_dom"/>
</dbReference>
<feature type="domain" description="Protein kinase" evidence="3">
    <location>
        <begin position="13"/>
        <end position="288"/>
    </location>
</feature>
<dbReference type="Gene3D" id="3.30.200.20">
    <property type="entry name" value="Phosphorylase Kinase, domain 1"/>
    <property type="match status" value="1"/>
</dbReference>
<dbReference type="GO" id="GO:0005576">
    <property type="term" value="C:extracellular region"/>
    <property type="evidence" value="ECO:0007669"/>
    <property type="project" value="InterPro"/>
</dbReference>
<keyword evidence="2" id="KW-0812">Transmembrane</keyword>
<organism evidence="4 5">
    <name type="scientific">Albula glossodonta</name>
    <name type="common">roundjaw bonefish</name>
    <dbReference type="NCBI Taxonomy" id="121402"/>
    <lineage>
        <taxon>Eukaryota</taxon>
        <taxon>Metazoa</taxon>
        <taxon>Chordata</taxon>
        <taxon>Craniata</taxon>
        <taxon>Vertebrata</taxon>
        <taxon>Euteleostomi</taxon>
        <taxon>Actinopterygii</taxon>
        <taxon>Neopterygii</taxon>
        <taxon>Teleostei</taxon>
        <taxon>Albuliformes</taxon>
        <taxon>Albulidae</taxon>
        <taxon>Albula</taxon>
    </lineage>
</organism>
<accession>A0A8T2NYE5</accession>
<dbReference type="GO" id="GO:0005524">
    <property type="term" value="F:ATP binding"/>
    <property type="evidence" value="ECO:0007669"/>
    <property type="project" value="InterPro"/>
</dbReference>
<dbReference type="EMBL" id="JAFBMS010000035">
    <property type="protein sequence ID" value="KAG9341417.1"/>
    <property type="molecule type" value="Genomic_DNA"/>
</dbReference>
<dbReference type="GO" id="GO:0016020">
    <property type="term" value="C:membrane"/>
    <property type="evidence" value="ECO:0007669"/>
    <property type="project" value="TreeGrafter"/>
</dbReference>
<dbReference type="PANTHER" id="PTHR14096">
    <property type="entry name" value="APOLIPOPROTEIN L"/>
    <property type="match status" value="1"/>
</dbReference>
<dbReference type="Pfam" id="PF05461">
    <property type="entry name" value="ApoL"/>
    <property type="match status" value="1"/>
</dbReference>
<keyword evidence="2" id="KW-1133">Transmembrane helix</keyword>
<evidence type="ECO:0000313" key="4">
    <source>
        <dbReference type="EMBL" id="KAG9341417.1"/>
    </source>
</evidence>
<dbReference type="AlphaFoldDB" id="A0A8T2NYE5"/>
<name>A0A8T2NYE5_9TELE</name>
<evidence type="ECO:0000256" key="2">
    <source>
        <dbReference type="SAM" id="Phobius"/>
    </source>
</evidence>
<reference evidence="4" key="1">
    <citation type="thesis" date="2021" institute="BYU ScholarsArchive" country="Provo, UT, USA">
        <title>Applications of and Algorithms for Genome Assembly and Genomic Analyses with an Emphasis on Marine Teleosts.</title>
        <authorList>
            <person name="Pickett B.D."/>
        </authorList>
    </citation>
    <scope>NUCLEOTIDE SEQUENCE</scope>
    <source>
        <strain evidence="4">HI-2016</strain>
    </source>
</reference>
<keyword evidence="2" id="KW-0472">Membrane</keyword>
<dbReference type="PROSITE" id="PS50011">
    <property type="entry name" value="PROTEIN_KINASE_DOM"/>
    <property type="match status" value="1"/>
</dbReference>
<protein>
    <recommendedName>
        <fullName evidence="3">Protein kinase domain-containing protein</fullName>
    </recommendedName>
</protein>
<evidence type="ECO:0000256" key="1">
    <source>
        <dbReference type="ARBA" id="ARBA00010090"/>
    </source>
</evidence>
<dbReference type="GO" id="GO:0042157">
    <property type="term" value="P:lipoprotein metabolic process"/>
    <property type="evidence" value="ECO:0007669"/>
    <property type="project" value="InterPro"/>
</dbReference>
<dbReference type="GO" id="GO:0004672">
    <property type="term" value="F:protein kinase activity"/>
    <property type="evidence" value="ECO:0007669"/>
    <property type="project" value="InterPro"/>
</dbReference>
<dbReference type="PANTHER" id="PTHR14096:SF34">
    <property type="entry name" value="APOLIPOPROTEIN L3-LIKE-RELATED"/>
    <property type="match status" value="1"/>
</dbReference>
<dbReference type="SMART" id="SM00220">
    <property type="entry name" value="S_TKc"/>
    <property type="match status" value="1"/>
</dbReference>
<evidence type="ECO:0000259" key="3">
    <source>
        <dbReference type="PROSITE" id="PS50011"/>
    </source>
</evidence>
<dbReference type="InterPro" id="IPR008405">
    <property type="entry name" value="ApoL"/>
</dbReference>
<comment type="caution">
    <text evidence="4">The sequence shown here is derived from an EMBL/GenBank/DDBJ whole genome shotgun (WGS) entry which is preliminary data.</text>
</comment>
<comment type="similarity">
    <text evidence="1">Belongs to the apolipoprotein L family.</text>
</comment>
<dbReference type="Proteomes" id="UP000824540">
    <property type="component" value="Unassembled WGS sequence"/>
</dbReference>
<dbReference type="Gene3D" id="1.10.510.10">
    <property type="entry name" value="Transferase(Phosphotransferase) domain 1"/>
    <property type="match status" value="1"/>
</dbReference>
<dbReference type="GO" id="GO:0008289">
    <property type="term" value="F:lipid binding"/>
    <property type="evidence" value="ECO:0007669"/>
    <property type="project" value="InterPro"/>
</dbReference>
<dbReference type="InterPro" id="IPR011009">
    <property type="entry name" value="Kinase-like_dom_sf"/>
</dbReference>
<dbReference type="SUPFAM" id="SSF56112">
    <property type="entry name" value="Protein kinase-like (PK-like)"/>
    <property type="match status" value="1"/>
</dbReference>
<keyword evidence="5" id="KW-1185">Reference proteome</keyword>
<feature type="transmembrane region" description="Helical" evidence="2">
    <location>
        <begin position="326"/>
        <end position="344"/>
    </location>
</feature>
<sequence length="404" mass="43875">MGNEQSVLQRNGYKLLEEAGRRDFGNRACRRCTKDGKEYIIQEINLADMDDIRKIEVQTRTVTLNSMNHPNIVKYKETFEERGLLYVVIEFCEGGDLSQLIAKKGRTLFSEDKILDWFVQICMAMKYIHSQNILHKDISSQFKMTVDELQVKVDELKEITAHMESVHFGTTAGSLAGGVIGAAGGITSIVGLILAPFTLGASLIVTGVGIGVAVAGGVTGAASNITNMVKQSAGRNSIQAILNECQEKIHLSVTCLQNISDGINTVNAARSIDSEGLPPIEGRTNQALVRAGRGLAGVGELVRLIQVVNIGKVAAQVARTVRVAEAATGVLAGLFVALDIYFIAQDSREIHAMRQESTNSTDNSDDNKSDTRKFIDKMKQASIDLQNCVDELRVSIPEPLQAVQ</sequence>
<dbReference type="Pfam" id="PF00069">
    <property type="entry name" value="Pkinase"/>
    <property type="match status" value="1"/>
</dbReference>
<dbReference type="OrthoDB" id="6363454at2759"/>